<dbReference type="Gene3D" id="2.60.40.1190">
    <property type="match status" value="1"/>
</dbReference>
<feature type="chain" id="PRO_5035189747" description="Cytochrome c-552/DMSO reductase-like haem-binding domain-containing protein" evidence="6">
    <location>
        <begin position="20"/>
        <end position="300"/>
    </location>
</feature>
<keyword evidence="2" id="KW-0349">Heme</keyword>
<dbReference type="AlphaFoldDB" id="A0A809QXU3"/>
<name>A0A809QXU3_9PROT</name>
<reference evidence="8" key="1">
    <citation type="journal article" name="DNA Res.">
        <title>The physiological potential of anammox bacteria as revealed by their core genome structure.</title>
        <authorList>
            <person name="Okubo T."/>
            <person name="Toyoda A."/>
            <person name="Fukuhara K."/>
            <person name="Uchiyama I."/>
            <person name="Harigaya Y."/>
            <person name="Kuroiwa M."/>
            <person name="Suzuki T."/>
            <person name="Murakami Y."/>
            <person name="Suwa Y."/>
            <person name="Takami H."/>
        </authorList>
    </citation>
    <scope>NUCLEOTIDE SEQUENCE</scope>
    <source>
        <strain evidence="8">317325-3</strain>
    </source>
</reference>
<proteinExistence type="predicted"/>
<keyword evidence="1" id="KW-0813">Transport</keyword>
<dbReference type="KEGG" id="ddz:DSYM_09490"/>
<dbReference type="GO" id="GO:0020037">
    <property type="term" value="F:heme binding"/>
    <property type="evidence" value="ECO:0007669"/>
    <property type="project" value="InterPro"/>
</dbReference>
<keyword evidence="5" id="KW-0408">Iron</keyword>
<evidence type="ECO:0000256" key="1">
    <source>
        <dbReference type="ARBA" id="ARBA00022448"/>
    </source>
</evidence>
<sequence>MNKIAIALAGVLLAGSAAAAPDWSKVPVRKIKVFYPGQASLEWVMNKADHSAVPDIVDKKRPCAKCHEGDAQDVGNLIVAGKPAGSSKTVLEPKPIAGKVGWLPVQFQAAHDGEKIYFRFEWVPPKVGDVKMDKKNEMKLTMLFDGGGTVEGAELNGCWATCHNDLRTMKDAKDDKKTKYVKGADLASGKFYDLMQFRSAKGEKPVDGYVADKRVMEGGKGLVKAEGIKEGNKWVVTFERTLAGGGTGDHVISAGKVYNFGFAIHEDYTEARYHYVSLGYQFGLDKPNPDVKNYINVSKP</sequence>
<evidence type="ECO:0000313" key="9">
    <source>
        <dbReference type="Proteomes" id="UP000662914"/>
    </source>
</evidence>
<dbReference type="Proteomes" id="UP000662914">
    <property type="component" value="Chromosome"/>
</dbReference>
<dbReference type="InterPro" id="IPR019020">
    <property type="entry name" value="Cyt-c552/DMSO_Rdtase_haem-bd"/>
</dbReference>
<feature type="signal peptide" evidence="6">
    <location>
        <begin position="1"/>
        <end position="19"/>
    </location>
</feature>
<organism evidence="8 9">
    <name type="scientific">Candidatus Desulfobacillus denitrificans</name>
    <dbReference type="NCBI Taxonomy" id="2608985"/>
    <lineage>
        <taxon>Bacteria</taxon>
        <taxon>Pseudomonadati</taxon>
        <taxon>Pseudomonadota</taxon>
        <taxon>Betaproteobacteria</taxon>
        <taxon>Candidatus Desulfobacillus</taxon>
    </lineage>
</organism>
<dbReference type="EMBL" id="AP021857">
    <property type="protein sequence ID" value="BBO20250.1"/>
    <property type="molecule type" value="Genomic_DNA"/>
</dbReference>
<keyword evidence="3" id="KW-0479">Metal-binding</keyword>
<dbReference type="Pfam" id="PF09459">
    <property type="entry name" value="EB_dh"/>
    <property type="match status" value="1"/>
</dbReference>
<keyword evidence="4" id="KW-0249">Electron transport</keyword>
<evidence type="ECO:0000256" key="2">
    <source>
        <dbReference type="ARBA" id="ARBA00022617"/>
    </source>
</evidence>
<evidence type="ECO:0000259" key="7">
    <source>
        <dbReference type="SMART" id="SM00887"/>
    </source>
</evidence>
<dbReference type="GO" id="GO:0046872">
    <property type="term" value="F:metal ion binding"/>
    <property type="evidence" value="ECO:0007669"/>
    <property type="project" value="UniProtKB-KW"/>
</dbReference>
<evidence type="ECO:0000256" key="3">
    <source>
        <dbReference type="ARBA" id="ARBA00022723"/>
    </source>
</evidence>
<evidence type="ECO:0000313" key="8">
    <source>
        <dbReference type="EMBL" id="BBO20250.1"/>
    </source>
</evidence>
<feature type="domain" description="Cytochrome c-552/DMSO reductase-like haem-binding" evidence="7">
    <location>
        <begin position="20"/>
        <end position="277"/>
    </location>
</feature>
<keyword evidence="6" id="KW-0732">Signal</keyword>
<accession>A0A809QXU3</accession>
<gene>
    <name evidence="8" type="ORF">DSYM_09490</name>
</gene>
<protein>
    <recommendedName>
        <fullName evidence="7">Cytochrome c-552/DMSO reductase-like haem-binding domain-containing protein</fullName>
    </recommendedName>
</protein>
<evidence type="ECO:0000256" key="5">
    <source>
        <dbReference type="ARBA" id="ARBA00023004"/>
    </source>
</evidence>
<dbReference type="SMART" id="SM00887">
    <property type="entry name" value="EB_dh"/>
    <property type="match status" value="1"/>
</dbReference>
<evidence type="ECO:0000256" key="4">
    <source>
        <dbReference type="ARBA" id="ARBA00022982"/>
    </source>
</evidence>
<evidence type="ECO:0000256" key="6">
    <source>
        <dbReference type="SAM" id="SignalP"/>
    </source>
</evidence>